<dbReference type="Gene3D" id="2.50.20.20">
    <property type="match status" value="1"/>
</dbReference>
<protein>
    <recommendedName>
        <fullName evidence="4">Lipoprotein</fullName>
    </recommendedName>
</protein>
<comment type="caution">
    <text evidence="2">The sequence shown here is derived from an EMBL/GenBank/DDBJ whole genome shotgun (WGS) entry which is preliminary data.</text>
</comment>
<evidence type="ECO:0000313" key="3">
    <source>
        <dbReference type="Proteomes" id="UP001151002"/>
    </source>
</evidence>
<evidence type="ECO:0008006" key="4">
    <source>
        <dbReference type="Google" id="ProtNLM"/>
    </source>
</evidence>
<evidence type="ECO:0000313" key="2">
    <source>
        <dbReference type="EMBL" id="MCY1145437.1"/>
    </source>
</evidence>
<name>A0ABT4BHH2_9ACTN</name>
<dbReference type="Proteomes" id="UP001151002">
    <property type="component" value="Unassembled WGS sequence"/>
</dbReference>
<dbReference type="EMBL" id="JAPNTZ010000026">
    <property type="protein sequence ID" value="MCY1145437.1"/>
    <property type="molecule type" value="Genomic_DNA"/>
</dbReference>
<feature type="compositionally biased region" description="Low complexity" evidence="1">
    <location>
        <begin position="57"/>
        <end position="74"/>
    </location>
</feature>
<reference evidence="2" key="1">
    <citation type="submission" date="2022-11" db="EMBL/GenBank/DDBJ databases">
        <authorList>
            <person name="Somphong A."/>
            <person name="Phongsopitanun W."/>
        </authorList>
    </citation>
    <scope>NUCLEOTIDE SEQUENCE</scope>
    <source>
        <strain evidence="2">Pm04-4</strain>
    </source>
</reference>
<proteinExistence type="predicted"/>
<gene>
    <name evidence="2" type="ORF">OWR29_46175</name>
</gene>
<dbReference type="RefSeq" id="WP_267570056.1">
    <property type="nucleotide sequence ID" value="NZ_JAPNTZ010000026.1"/>
</dbReference>
<sequence length="283" mass="28892">MSRADTFVAATDRHESIGASHSGESIMKVKYSGAVVALASAALLAGGCAGQNDDADPAAPAAQATTAAPATSAAPAGNGVEALEAEAILDKAKAALKKAGSFRMKGDIVTDGDKMGLDFKTDGTKVKGKLSMGGPSVELLEVGGKRYIRPDAAFWAMSGGGKGQGEQMAQLIGDRWVIVKAGDKDTADMFGFSDIDSMLDADGKVTKGKAKDVNGKPAIGLVDNSKDGGTLYIATTGEPYPLRIESKDAAEGGLDFTEFGAEFADIVAPAAKDVVDLEKLTGK</sequence>
<accession>A0ABT4BHH2</accession>
<keyword evidence="3" id="KW-1185">Reference proteome</keyword>
<evidence type="ECO:0000256" key="1">
    <source>
        <dbReference type="SAM" id="MobiDB-lite"/>
    </source>
</evidence>
<feature type="region of interest" description="Disordered" evidence="1">
    <location>
        <begin position="54"/>
        <end position="74"/>
    </location>
</feature>
<organism evidence="2 3">
    <name type="scientific">Paractinoplanes pyxinae</name>
    <dbReference type="NCBI Taxonomy" id="2997416"/>
    <lineage>
        <taxon>Bacteria</taxon>
        <taxon>Bacillati</taxon>
        <taxon>Actinomycetota</taxon>
        <taxon>Actinomycetes</taxon>
        <taxon>Micromonosporales</taxon>
        <taxon>Micromonosporaceae</taxon>
        <taxon>Paractinoplanes</taxon>
    </lineage>
</organism>